<organism evidence="1 2">
    <name type="scientific">Hominiventricola filiformis</name>
    <dbReference type="NCBI Taxonomy" id="2885352"/>
    <lineage>
        <taxon>Bacteria</taxon>
        <taxon>Bacillati</taxon>
        <taxon>Bacillota</taxon>
        <taxon>Clostridia</taxon>
        <taxon>Lachnospirales</taxon>
        <taxon>Lachnospiraceae</taxon>
        <taxon>Hominiventricola</taxon>
    </lineage>
</organism>
<comment type="caution">
    <text evidence="1">The sequence shown here is derived from an EMBL/GenBank/DDBJ whole genome shotgun (WGS) entry which is preliminary data.</text>
</comment>
<dbReference type="AlphaFoldDB" id="A0AAE3DAG2"/>
<name>A0AAE3DAG2_9FIRM</name>
<dbReference type="RefSeq" id="WP_308459102.1">
    <property type="nucleotide sequence ID" value="NZ_JAJEPS010000004.1"/>
</dbReference>
<evidence type="ECO:0000313" key="1">
    <source>
        <dbReference type="EMBL" id="MCC2125782.1"/>
    </source>
</evidence>
<proteinExistence type="predicted"/>
<dbReference type="Proteomes" id="UP001198220">
    <property type="component" value="Unassembled WGS sequence"/>
</dbReference>
<protein>
    <recommendedName>
        <fullName evidence="3">DUF2383 domain-containing protein</fullName>
    </recommendedName>
</protein>
<accession>A0AAE3DAG2</accession>
<gene>
    <name evidence="1" type="ORF">LKD36_06250</name>
</gene>
<evidence type="ECO:0008006" key="3">
    <source>
        <dbReference type="Google" id="ProtNLM"/>
    </source>
</evidence>
<dbReference type="EMBL" id="JAJEPS010000004">
    <property type="protein sequence ID" value="MCC2125782.1"/>
    <property type="molecule type" value="Genomic_DNA"/>
</dbReference>
<reference evidence="1 2" key="1">
    <citation type="submission" date="2021-10" db="EMBL/GenBank/DDBJ databases">
        <title>Anaerobic single-cell dispensing facilitates the cultivation of human gut bacteria.</title>
        <authorList>
            <person name="Afrizal A."/>
        </authorList>
    </citation>
    <scope>NUCLEOTIDE SEQUENCE [LARGE SCALE GENOMIC DNA]</scope>
    <source>
        <strain evidence="1 2">CLA-AA-H276</strain>
    </source>
</reference>
<keyword evidence="2" id="KW-1185">Reference proteome</keyword>
<sequence>MFSDADRAVMKENYRNSRMGREAINVMISKVEDDDLALDLNRQACKFMQFEEKIQKEYMKAEEPLPEENLVGKTMLWGGIQMNTLLNASTSHLADMMIQGNTKGIVELMKAVKSNQSVQKEYYEIAQELMDFEEKNIEKLKAYLR</sequence>
<evidence type="ECO:0000313" key="2">
    <source>
        <dbReference type="Proteomes" id="UP001198220"/>
    </source>
</evidence>